<dbReference type="Proteomes" id="UP001596317">
    <property type="component" value="Unassembled WGS sequence"/>
</dbReference>
<evidence type="ECO:0000313" key="3">
    <source>
        <dbReference type="Proteomes" id="UP001596317"/>
    </source>
</evidence>
<dbReference type="EMBL" id="JBHSWB010000001">
    <property type="protein sequence ID" value="MFC6659399.1"/>
    <property type="molecule type" value="Genomic_DNA"/>
</dbReference>
<proteinExistence type="predicted"/>
<keyword evidence="3" id="KW-1185">Reference proteome</keyword>
<protein>
    <recommendedName>
        <fullName evidence="4">KfrA N-terminal DNA-binding domain-containing protein</fullName>
    </recommendedName>
</protein>
<accession>A0ABW1ZG88</accession>
<gene>
    <name evidence="2" type="ORF">ACFP90_02680</name>
</gene>
<comment type="caution">
    <text evidence="2">The sequence shown here is derived from an EMBL/GenBank/DDBJ whole genome shotgun (WGS) entry which is preliminary data.</text>
</comment>
<name>A0ABW1ZG88_9DEIO</name>
<sequence>MSRTPTTPTTTIGTLVDRASTPLDPATARALTALDGPGWRGIITRTDSLITKALGKLGPKYRTEVSLINHVLDLQSFALSQVATQGLRAPAVVDREVLKLAQLLDEALLGAIRAAVEAETQVVRHQSRVDTERALVAQRADLQADMDNLSAAADQAQADATEYRRQLDAASAQLTREKAQHAQELARLQATLERERQATVNRERETRNRIHQLEHDLRVAQGLIGTLNRECERLEALLAAPAAPAPVPQPELGPTCERERMSLRVYLRALGASEPATPGQLQAWRAAYPGEAEQLAQLRAAMRSLVAA</sequence>
<reference evidence="3" key="1">
    <citation type="journal article" date="2019" name="Int. J. Syst. Evol. Microbiol.">
        <title>The Global Catalogue of Microorganisms (GCM) 10K type strain sequencing project: providing services to taxonomists for standard genome sequencing and annotation.</title>
        <authorList>
            <consortium name="The Broad Institute Genomics Platform"/>
            <consortium name="The Broad Institute Genome Sequencing Center for Infectious Disease"/>
            <person name="Wu L."/>
            <person name="Ma J."/>
        </authorList>
    </citation>
    <scope>NUCLEOTIDE SEQUENCE [LARGE SCALE GENOMIC DNA]</scope>
    <source>
        <strain evidence="3">CCUG 63830</strain>
    </source>
</reference>
<evidence type="ECO:0000256" key="1">
    <source>
        <dbReference type="SAM" id="Coils"/>
    </source>
</evidence>
<evidence type="ECO:0000313" key="2">
    <source>
        <dbReference type="EMBL" id="MFC6659399.1"/>
    </source>
</evidence>
<organism evidence="2 3">
    <name type="scientific">Deinococcus multiflagellatus</name>
    <dbReference type="NCBI Taxonomy" id="1656887"/>
    <lineage>
        <taxon>Bacteria</taxon>
        <taxon>Thermotogati</taxon>
        <taxon>Deinococcota</taxon>
        <taxon>Deinococci</taxon>
        <taxon>Deinococcales</taxon>
        <taxon>Deinococcaceae</taxon>
        <taxon>Deinococcus</taxon>
    </lineage>
</organism>
<evidence type="ECO:0008006" key="4">
    <source>
        <dbReference type="Google" id="ProtNLM"/>
    </source>
</evidence>
<dbReference type="RefSeq" id="WP_224604342.1">
    <property type="nucleotide sequence ID" value="NZ_JAIQXV010000001.1"/>
</dbReference>
<feature type="coiled-coil region" evidence="1">
    <location>
        <begin position="139"/>
        <end position="205"/>
    </location>
</feature>
<keyword evidence="1" id="KW-0175">Coiled coil</keyword>